<protein>
    <submittedName>
        <fullName evidence="2">DUF4372 domain-containing protein</fullName>
    </submittedName>
</protein>
<dbReference type="Proteomes" id="UP001298424">
    <property type="component" value="Unassembled WGS sequence"/>
</dbReference>
<evidence type="ECO:0000259" key="1">
    <source>
        <dbReference type="Pfam" id="PF14294"/>
    </source>
</evidence>
<keyword evidence="3" id="KW-1185">Reference proteome</keyword>
<feature type="non-terminal residue" evidence="2">
    <location>
        <position position="42"/>
    </location>
</feature>
<organism evidence="2 3">
    <name type="scientific">Kingella pumchi</name>
    <dbReference type="NCBI Taxonomy" id="2779506"/>
    <lineage>
        <taxon>Bacteria</taxon>
        <taxon>Pseudomonadati</taxon>
        <taxon>Pseudomonadota</taxon>
        <taxon>Betaproteobacteria</taxon>
        <taxon>Neisseriales</taxon>
        <taxon>Neisseriaceae</taxon>
        <taxon>Kingella</taxon>
    </lineage>
</organism>
<sequence>MNGRFARHVRTHQADKHSKGFGCQNLLVCMLYARLGRCASLR</sequence>
<dbReference type="InterPro" id="IPR025399">
    <property type="entry name" value="DUF4372"/>
</dbReference>
<name>A0ABS9NQI7_9NEIS</name>
<evidence type="ECO:0000313" key="2">
    <source>
        <dbReference type="EMBL" id="MCG6504965.1"/>
    </source>
</evidence>
<dbReference type="EMBL" id="JAKOOW010000043">
    <property type="protein sequence ID" value="MCG6504965.1"/>
    <property type="molecule type" value="Genomic_DNA"/>
</dbReference>
<dbReference type="Pfam" id="PF14294">
    <property type="entry name" value="DUF4372"/>
    <property type="match status" value="1"/>
</dbReference>
<evidence type="ECO:0000313" key="3">
    <source>
        <dbReference type="Proteomes" id="UP001298424"/>
    </source>
</evidence>
<gene>
    <name evidence="2" type="ORF">MB824_10715</name>
</gene>
<comment type="caution">
    <text evidence="2">The sequence shown here is derived from an EMBL/GenBank/DDBJ whole genome shotgun (WGS) entry which is preliminary data.</text>
</comment>
<accession>A0ABS9NQI7</accession>
<feature type="domain" description="DUF4372" evidence="1">
    <location>
        <begin position="4"/>
        <end position="42"/>
    </location>
</feature>
<proteinExistence type="predicted"/>
<dbReference type="RefSeq" id="WP_238748531.1">
    <property type="nucleotide sequence ID" value="NZ_JAKOOW010000043.1"/>
</dbReference>
<reference evidence="2 3" key="1">
    <citation type="submission" date="2022-02" db="EMBL/GenBank/DDBJ databases">
        <title>Genome sequence data of Kingella unionensis sp. nov. strain CICC 24913 (CCUG 75125).</title>
        <authorList>
            <person name="Xiao M."/>
        </authorList>
    </citation>
    <scope>NUCLEOTIDE SEQUENCE [LARGE SCALE GENOMIC DNA]</scope>
    <source>
        <strain evidence="2 3">CICC 24913</strain>
    </source>
</reference>